<protein>
    <submittedName>
        <fullName evidence="2">Uncharacterized protein</fullName>
    </submittedName>
</protein>
<organism evidence="2 3">
    <name type="scientific">Dacryopinax primogenitus (strain DJM 731)</name>
    <name type="common">Brown rot fungus</name>
    <dbReference type="NCBI Taxonomy" id="1858805"/>
    <lineage>
        <taxon>Eukaryota</taxon>
        <taxon>Fungi</taxon>
        <taxon>Dikarya</taxon>
        <taxon>Basidiomycota</taxon>
        <taxon>Agaricomycotina</taxon>
        <taxon>Dacrymycetes</taxon>
        <taxon>Dacrymycetales</taxon>
        <taxon>Dacrymycetaceae</taxon>
        <taxon>Dacryopinax</taxon>
    </lineage>
</organism>
<dbReference type="AlphaFoldDB" id="M5FV19"/>
<evidence type="ECO:0000313" key="2">
    <source>
        <dbReference type="EMBL" id="EJT99419.1"/>
    </source>
</evidence>
<evidence type="ECO:0000313" key="3">
    <source>
        <dbReference type="Proteomes" id="UP000030653"/>
    </source>
</evidence>
<feature type="region of interest" description="Disordered" evidence="1">
    <location>
        <begin position="358"/>
        <end position="389"/>
    </location>
</feature>
<dbReference type="RefSeq" id="XP_040626317.1">
    <property type="nucleotide sequence ID" value="XM_040769007.1"/>
</dbReference>
<accession>M5FV19</accession>
<dbReference type="EMBL" id="JH795870">
    <property type="protein sequence ID" value="EJT99419.1"/>
    <property type="molecule type" value="Genomic_DNA"/>
</dbReference>
<name>M5FV19_DACPD</name>
<reference evidence="2 3" key="1">
    <citation type="journal article" date="2012" name="Science">
        <title>The Paleozoic origin of enzymatic lignin decomposition reconstructed from 31 fungal genomes.</title>
        <authorList>
            <person name="Floudas D."/>
            <person name="Binder M."/>
            <person name="Riley R."/>
            <person name="Barry K."/>
            <person name="Blanchette R.A."/>
            <person name="Henrissat B."/>
            <person name="Martinez A.T."/>
            <person name="Otillar R."/>
            <person name="Spatafora J.W."/>
            <person name="Yadav J.S."/>
            <person name="Aerts A."/>
            <person name="Benoit I."/>
            <person name="Boyd A."/>
            <person name="Carlson A."/>
            <person name="Copeland A."/>
            <person name="Coutinho P.M."/>
            <person name="de Vries R.P."/>
            <person name="Ferreira P."/>
            <person name="Findley K."/>
            <person name="Foster B."/>
            <person name="Gaskell J."/>
            <person name="Glotzer D."/>
            <person name="Gorecki P."/>
            <person name="Heitman J."/>
            <person name="Hesse C."/>
            <person name="Hori C."/>
            <person name="Igarashi K."/>
            <person name="Jurgens J.A."/>
            <person name="Kallen N."/>
            <person name="Kersten P."/>
            <person name="Kohler A."/>
            <person name="Kuees U."/>
            <person name="Kumar T.K.A."/>
            <person name="Kuo A."/>
            <person name="LaButti K."/>
            <person name="Larrondo L.F."/>
            <person name="Lindquist E."/>
            <person name="Ling A."/>
            <person name="Lombard V."/>
            <person name="Lucas S."/>
            <person name="Lundell T."/>
            <person name="Martin R."/>
            <person name="McLaughlin D.J."/>
            <person name="Morgenstern I."/>
            <person name="Morin E."/>
            <person name="Murat C."/>
            <person name="Nagy L.G."/>
            <person name="Nolan M."/>
            <person name="Ohm R.A."/>
            <person name="Patyshakuliyeva A."/>
            <person name="Rokas A."/>
            <person name="Ruiz-Duenas F.J."/>
            <person name="Sabat G."/>
            <person name="Salamov A."/>
            <person name="Samejima M."/>
            <person name="Schmutz J."/>
            <person name="Slot J.C."/>
            <person name="St John F."/>
            <person name="Stenlid J."/>
            <person name="Sun H."/>
            <person name="Sun S."/>
            <person name="Syed K."/>
            <person name="Tsang A."/>
            <person name="Wiebenga A."/>
            <person name="Young D."/>
            <person name="Pisabarro A."/>
            <person name="Eastwood D.C."/>
            <person name="Martin F."/>
            <person name="Cullen D."/>
            <person name="Grigoriev I.V."/>
            <person name="Hibbett D.S."/>
        </authorList>
    </citation>
    <scope>NUCLEOTIDE SEQUENCE [LARGE SCALE GENOMIC DNA]</scope>
    <source>
        <strain evidence="2 3">DJM-731 SS1</strain>
    </source>
</reference>
<dbReference type="HOGENOM" id="CLU_074614_0_0_1"/>
<sequence length="389" mass="42892">MPRISDLTNTPSLSIFLEQAPSPESSDSPPSDSLFLNFFNSCFPPLCSHPLHTSPRMAGTHHMCNCNESDAMITNVLLPTNTSSKKKVGAKGKGNKENPPAPFCDATSVALALSTEDDHNEDPVETLVEAKKHALLVSDIKEDEPPPKLTKKQPLKQLNNGLDMQKFLSKKKLKKEELIEVNARIVELGAIIISMKVDKEKLQKALIAKLAKHKAPLPPKVIAKPSGQPGHKGPGGYCLQEEMGLSGNESEYNSIWQQFQQISNKYNVCGDKTITKLHPEVMVKIYKEAQHKIPYLAWFKNDWATRAIVKSYTRNAKQFLVLKKAYDEHHLSGSGTPGPAVAPWPLVRSILSNKAMEQATVQPDDDDVNSDKELADLLAESGSDNEDSN</sequence>
<proteinExistence type="predicted"/>
<dbReference type="OrthoDB" id="2755069at2759"/>
<keyword evidence="3" id="KW-1185">Reference proteome</keyword>
<dbReference type="GeneID" id="63684069"/>
<gene>
    <name evidence="2" type="ORF">DACRYDRAFT_110142</name>
</gene>
<evidence type="ECO:0000256" key="1">
    <source>
        <dbReference type="SAM" id="MobiDB-lite"/>
    </source>
</evidence>
<dbReference type="Proteomes" id="UP000030653">
    <property type="component" value="Unassembled WGS sequence"/>
</dbReference>